<accession>A0A0F8AH80</accession>
<dbReference type="PANTHER" id="PTHR33444">
    <property type="entry name" value="SI:DKEY-19B23.12-RELATED"/>
    <property type="match status" value="1"/>
</dbReference>
<keyword evidence="2" id="KW-1185">Reference proteome</keyword>
<evidence type="ECO:0000313" key="1">
    <source>
        <dbReference type="EMBL" id="KAE8279130.1"/>
    </source>
</evidence>
<gene>
    <name evidence="1" type="ORF">D5F01_LYC22716</name>
</gene>
<proteinExistence type="predicted"/>
<sequence>MSNTWLVRRINDRPQPPTPILACSKILLCVMPIAEIAIGAVYLDDCPRQRYIPIYLIVMGVFSLVLALLSCLPCAQEPKDGSTNPLSRICATWNSLITCFLFCWFIAGNVWIYSIYKPNFDKSTTNVDPYCDKTLYLFAFWVTTLVYIFIALFIVVGCCTLVCFYLCGRADPDDDV</sequence>
<organism evidence="1 2">
    <name type="scientific">Larimichthys crocea</name>
    <name type="common">Large yellow croaker</name>
    <name type="synonym">Pseudosciaena crocea</name>
    <dbReference type="NCBI Taxonomy" id="215358"/>
    <lineage>
        <taxon>Eukaryota</taxon>
        <taxon>Metazoa</taxon>
        <taxon>Chordata</taxon>
        <taxon>Craniata</taxon>
        <taxon>Vertebrata</taxon>
        <taxon>Euteleostomi</taxon>
        <taxon>Actinopterygii</taxon>
        <taxon>Neopterygii</taxon>
        <taxon>Teleostei</taxon>
        <taxon>Neoteleostei</taxon>
        <taxon>Acanthomorphata</taxon>
        <taxon>Eupercaria</taxon>
        <taxon>Sciaenidae</taxon>
        <taxon>Larimichthys</taxon>
    </lineage>
</organism>
<dbReference type="PANTHER" id="PTHR33444:SF2">
    <property type="entry name" value="MARVEL DOMAIN-CONTAINING PROTEIN"/>
    <property type="match status" value="1"/>
</dbReference>
<dbReference type="Proteomes" id="UP000424527">
    <property type="component" value="Unassembled WGS sequence"/>
</dbReference>
<evidence type="ECO:0000313" key="2">
    <source>
        <dbReference type="Proteomes" id="UP000424527"/>
    </source>
</evidence>
<dbReference type="InterPro" id="IPR040350">
    <property type="entry name" value="TMEM272"/>
</dbReference>
<dbReference type="AlphaFoldDB" id="A0A0F8AH80"/>
<protein>
    <submittedName>
        <fullName evidence="1">Uncharacterized protein</fullName>
    </submittedName>
</protein>
<comment type="caution">
    <text evidence="1">The sequence shown here is derived from an EMBL/GenBank/DDBJ whole genome shotgun (WGS) entry which is preliminary data.</text>
</comment>
<reference evidence="1 2" key="1">
    <citation type="submission" date="2019-07" db="EMBL/GenBank/DDBJ databases">
        <title>Chromosome genome assembly for large yellow croaker.</title>
        <authorList>
            <person name="Xiao S."/>
        </authorList>
    </citation>
    <scope>NUCLEOTIDE SEQUENCE [LARGE SCALE GENOMIC DNA]</scope>
    <source>
        <strain evidence="1">JMULYC20181020</strain>
        <tissue evidence="1">Muscle</tissue>
    </source>
</reference>
<name>A0A0F8AH80_LARCR</name>
<dbReference type="EMBL" id="REGW02000023">
    <property type="protein sequence ID" value="KAE8279130.1"/>
    <property type="molecule type" value="Genomic_DNA"/>
</dbReference>